<dbReference type="AlphaFoldDB" id="A0A183GC47"/>
<evidence type="ECO:0000313" key="1">
    <source>
        <dbReference type="EMBL" id="VDP16358.1"/>
    </source>
</evidence>
<accession>A0A3P8C557</accession>
<protein>
    <submittedName>
        <fullName evidence="1 3">Uncharacterized protein</fullName>
    </submittedName>
</protein>
<reference evidence="3" key="2">
    <citation type="submission" date="2019-09" db="UniProtKB">
        <authorList>
            <consortium name="WormBaseParasite"/>
        </authorList>
    </citation>
    <scope>IDENTIFICATION</scope>
</reference>
<dbReference type="Proteomes" id="UP000050761">
    <property type="component" value="Unassembled WGS sequence"/>
</dbReference>
<sequence length="146" mass="16415">MSISAQCISAPPVLWRRLIFLIVAPPFNVSVPYNGSHFLVFSQHREGVWALCKPVGGPQKCICCANWELAVIAAPGTNILVIAFTSKPEEQWCHTFTALLISGRRIMLCAIGGEVDKGFRDRDIQYRDITRTTERHCVMWLLLIDT</sequence>
<gene>
    <name evidence="1" type="ORF">HPBE_LOCUS19716</name>
</gene>
<proteinExistence type="predicted"/>
<dbReference type="WBParaSite" id="HPBE_0001971701-mRNA-1">
    <property type="protein sequence ID" value="HPBE_0001971701-mRNA-1"/>
    <property type="gene ID" value="HPBE_0001971701"/>
</dbReference>
<organism evidence="2 3">
    <name type="scientific">Heligmosomoides polygyrus</name>
    <name type="common">Parasitic roundworm</name>
    <dbReference type="NCBI Taxonomy" id="6339"/>
    <lineage>
        <taxon>Eukaryota</taxon>
        <taxon>Metazoa</taxon>
        <taxon>Ecdysozoa</taxon>
        <taxon>Nematoda</taxon>
        <taxon>Chromadorea</taxon>
        <taxon>Rhabditida</taxon>
        <taxon>Rhabditina</taxon>
        <taxon>Rhabditomorpha</taxon>
        <taxon>Strongyloidea</taxon>
        <taxon>Heligmosomidae</taxon>
        <taxon>Heligmosomoides</taxon>
    </lineage>
</organism>
<reference evidence="1 2" key="1">
    <citation type="submission" date="2018-11" db="EMBL/GenBank/DDBJ databases">
        <authorList>
            <consortium name="Pathogen Informatics"/>
        </authorList>
    </citation>
    <scope>NUCLEOTIDE SEQUENCE [LARGE SCALE GENOMIC DNA]</scope>
</reference>
<dbReference type="EMBL" id="UZAH01031568">
    <property type="protein sequence ID" value="VDP16358.1"/>
    <property type="molecule type" value="Genomic_DNA"/>
</dbReference>
<name>A0A183GC47_HELPZ</name>
<accession>A0A183GC47</accession>
<evidence type="ECO:0000313" key="2">
    <source>
        <dbReference type="Proteomes" id="UP000050761"/>
    </source>
</evidence>
<evidence type="ECO:0000313" key="3">
    <source>
        <dbReference type="WBParaSite" id="HPBE_0001971701-mRNA-1"/>
    </source>
</evidence>
<keyword evidence="2" id="KW-1185">Reference proteome</keyword>